<name>A0A516PWM3_9ACTN</name>
<comment type="similarity">
    <text evidence="2">Belongs to the citrate synthase family.</text>
</comment>
<dbReference type="Gene3D" id="1.10.230.10">
    <property type="entry name" value="Cytochrome P450-Terp, domain 2"/>
    <property type="match status" value="1"/>
</dbReference>
<keyword evidence="6" id="KW-1185">Reference proteome</keyword>
<gene>
    <name evidence="5" type="ORF">FOE78_06235</name>
</gene>
<dbReference type="SUPFAM" id="SSF48256">
    <property type="entry name" value="Citrate synthase"/>
    <property type="match status" value="1"/>
</dbReference>
<dbReference type="InterPro" id="IPR036969">
    <property type="entry name" value="Citrate_synthase_sf"/>
</dbReference>
<dbReference type="GO" id="GO:0036440">
    <property type="term" value="F:citrate synthase activity"/>
    <property type="evidence" value="ECO:0007669"/>
    <property type="project" value="UniProtKB-EC"/>
</dbReference>
<dbReference type="Pfam" id="PF00285">
    <property type="entry name" value="Citrate_synt"/>
    <property type="match status" value="1"/>
</dbReference>
<dbReference type="PANTHER" id="PTHR11739">
    <property type="entry name" value="CITRATE SYNTHASE"/>
    <property type="match status" value="1"/>
</dbReference>
<dbReference type="Gene3D" id="1.10.580.10">
    <property type="entry name" value="Citrate Synthase, domain 1"/>
    <property type="match status" value="1"/>
</dbReference>
<dbReference type="EMBL" id="CP041692">
    <property type="protein sequence ID" value="QDP95559.1"/>
    <property type="molecule type" value="Genomic_DNA"/>
</dbReference>
<reference evidence="5 6" key="1">
    <citation type="submission" date="2019-07" db="EMBL/GenBank/DDBJ databases">
        <title>Microlunatus dokdonensis sp. nov. isolated from the rhizospheric soil of the wild plant Elymus tsukushiensis.</title>
        <authorList>
            <person name="Ghim S.-Y."/>
            <person name="Hwang Y.-J."/>
            <person name="Son J.-S."/>
            <person name="Shin J.-H."/>
        </authorList>
    </citation>
    <scope>NUCLEOTIDE SEQUENCE [LARGE SCALE GENOMIC DNA]</scope>
    <source>
        <strain evidence="5 6">KUDC0627</strain>
    </source>
</reference>
<evidence type="ECO:0000313" key="6">
    <source>
        <dbReference type="Proteomes" id="UP000319263"/>
    </source>
</evidence>
<dbReference type="PANTHER" id="PTHR11739:SF4">
    <property type="entry name" value="CITRATE SYNTHASE, PEROXISOMAL"/>
    <property type="match status" value="1"/>
</dbReference>
<dbReference type="InterPro" id="IPR016143">
    <property type="entry name" value="Citrate_synth-like_sm_a-sub"/>
</dbReference>
<dbReference type="OrthoDB" id="9800864at2"/>
<dbReference type="AlphaFoldDB" id="A0A516PWM3"/>
<dbReference type="GO" id="GO:0006099">
    <property type="term" value="P:tricarboxylic acid cycle"/>
    <property type="evidence" value="ECO:0007669"/>
    <property type="project" value="UniProtKB-UniPathway"/>
</dbReference>
<dbReference type="InterPro" id="IPR002020">
    <property type="entry name" value="Citrate_synthase"/>
</dbReference>
<dbReference type="KEGG" id="mik:FOE78_06235"/>
<dbReference type="RefSeq" id="WP_143985527.1">
    <property type="nucleotide sequence ID" value="NZ_CP041692.1"/>
</dbReference>
<evidence type="ECO:0000256" key="1">
    <source>
        <dbReference type="ARBA" id="ARBA00005163"/>
    </source>
</evidence>
<protein>
    <recommendedName>
        <fullName evidence="3">citrate synthase (unknown stereospecificity)</fullName>
        <ecNumber evidence="3">2.3.3.16</ecNumber>
    </recommendedName>
</protein>
<dbReference type="GO" id="GO:0005975">
    <property type="term" value="P:carbohydrate metabolic process"/>
    <property type="evidence" value="ECO:0007669"/>
    <property type="project" value="TreeGrafter"/>
</dbReference>
<comment type="pathway">
    <text evidence="1">Carbohydrate metabolism; tricarboxylic acid cycle.</text>
</comment>
<proteinExistence type="inferred from homology"/>
<dbReference type="GO" id="GO:0005829">
    <property type="term" value="C:cytosol"/>
    <property type="evidence" value="ECO:0007669"/>
    <property type="project" value="TreeGrafter"/>
</dbReference>
<keyword evidence="4" id="KW-0808">Transferase</keyword>
<organism evidence="5 6">
    <name type="scientific">Microlunatus elymi</name>
    <dbReference type="NCBI Taxonomy" id="2596828"/>
    <lineage>
        <taxon>Bacteria</taxon>
        <taxon>Bacillati</taxon>
        <taxon>Actinomycetota</taxon>
        <taxon>Actinomycetes</taxon>
        <taxon>Propionibacteriales</taxon>
        <taxon>Propionibacteriaceae</taxon>
        <taxon>Microlunatus</taxon>
    </lineage>
</organism>
<dbReference type="UniPathway" id="UPA00223"/>
<dbReference type="EC" id="2.3.3.16" evidence="3"/>
<evidence type="ECO:0000256" key="2">
    <source>
        <dbReference type="ARBA" id="ARBA00010566"/>
    </source>
</evidence>
<evidence type="ECO:0000256" key="4">
    <source>
        <dbReference type="ARBA" id="ARBA00022679"/>
    </source>
</evidence>
<dbReference type="Proteomes" id="UP000319263">
    <property type="component" value="Chromosome"/>
</dbReference>
<accession>A0A516PWM3</accession>
<dbReference type="InterPro" id="IPR016142">
    <property type="entry name" value="Citrate_synth-like_lrg_a-sub"/>
</dbReference>
<evidence type="ECO:0000313" key="5">
    <source>
        <dbReference type="EMBL" id="QDP95559.1"/>
    </source>
</evidence>
<dbReference type="PRINTS" id="PR00143">
    <property type="entry name" value="CITRTSNTHASE"/>
</dbReference>
<sequence>MADQAPARLSATETAARLGVKPATLYAYVSRGLLGRERGAHGSTFDPIEVERFAASRRRNGADNPAVLIKDGRPAGGPLMTIDTDIALIEDDQLYYRGKPAADLARTATFESVCSWLWTGHWDPTSTFRPLPGAPAAVRPVLRALPAGVGPADRIRVVVPVLAGIDPLRDVLEPAGVAHRAGGLISTAAAVIGAEVDHDLPRAPVLRQPRHPGDGAVHRVASAGSVAEMLVAALSPGGSVDHDQLVRIVNATLILLVDHDLAVSTLAARAAASARANPYAVVISGLGALDSALHGNASRAAHRMLTAVVSGEPARTVVANRIATGRGGVPGFGHRIYIEADPRAELIMESLADLPGADSALAAAAAVTEVVGDHGGPFRNVDLALATLALAAEMSEEAGEVIFALARIGGWIAHAIDEYSQPPLRLRPVGRYIGP</sequence>
<evidence type="ECO:0000256" key="3">
    <source>
        <dbReference type="ARBA" id="ARBA00012972"/>
    </source>
</evidence>